<evidence type="ECO:0000256" key="2">
    <source>
        <dbReference type="ARBA" id="ARBA00004496"/>
    </source>
</evidence>
<evidence type="ECO:0000256" key="4">
    <source>
        <dbReference type="ARBA" id="ARBA00012961"/>
    </source>
</evidence>
<accession>A0A4R6VJS9</accession>
<comment type="similarity">
    <text evidence="3 13">Belongs to the guanylate kinase family.</text>
</comment>
<evidence type="ECO:0000256" key="6">
    <source>
        <dbReference type="ARBA" id="ARBA00022490"/>
    </source>
</evidence>
<sequence>MFDRRGLMLILSSPSGAGKTSISRTILQQDPNLKLSISVTTRPKRANEVDGVDYFFKTVAQFEQMRDNGELLEWAEVHGNFYGTPKAAIEKELEAGRDVLFDIDYQGAIQLYEKCPEDIIGVFILPPSIAELKRRLERRADDSEEVIRRRLTTAQQELKQWESYDYIIVNRDLDDSCAAVASILHSARMMPSRQKNLSSFVKGLQGELDTILS</sequence>
<dbReference type="GO" id="GO:0005524">
    <property type="term" value="F:ATP binding"/>
    <property type="evidence" value="ECO:0007669"/>
    <property type="project" value="UniProtKB-UniRule"/>
</dbReference>
<evidence type="ECO:0000256" key="7">
    <source>
        <dbReference type="ARBA" id="ARBA00022679"/>
    </source>
</evidence>
<evidence type="ECO:0000256" key="5">
    <source>
        <dbReference type="ARBA" id="ARBA00016296"/>
    </source>
</evidence>
<dbReference type="EMBL" id="SNYR01000002">
    <property type="protein sequence ID" value="TDQ63645.1"/>
    <property type="molecule type" value="Genomic_DNA"/>
</dbReference>
<dbReference type="PROSITE" id="PS00856">
    <property type="entry name" value="GUANYLATE_KINASE_1"/>
    <property type="match status" value="1"/>
</dbReference>
<evidence type="ECO:0000256" key="8">
    <source>
        <dbReference type="ARBA" id="ARBA00022741"/>
    </source>
</evidence>
<comment type="subcellular location">
    <subcellularLocation>
        <location evidence="2 13">Cytoplasm</location>
    </subcellularLocation>
</comment>
<dbReference type="HAMAP" id="MF_00328">
    <property type="entry name" value="Guanylate_kinase"/>
    <property type="match status" value="1"/>
</dbReference>
<keyword evidence="7 13" id="KW-0808">Transferase</keyword>
<evidence type="ECO:0000256" key="12">
    <source>
        <dbReference type="ARBA" id="ARBA00048594"/>
    </source>
</evidence>
<keyword evidence="8 13" id="KW-0547">Nucleotide-binding</keyword>
<dbReference type="InterPro" id="IPR017665">
    <property type="entry name" value="Guanylate_kinase"/>
</dbReference>
<evidence type="ECO:0000256" key="9">
    <source>
        <dbReference type="ARBA" id="ARBA00022777"/>
    </source>
</evidence>
<dbReference type="GO" id="GO:0005829">
    <property type="term" value="C:cytosol"/>
    <property type="evidence" value="ECO:0007669"/>
    <property type="project" value="TreeGrafter"/>
</dbReference>
<evidence type="ECO:0000256" key="3">
    <source>
        <dbReference type="ARBA" id="ARBA00005790"/>
    </source>
</evidence>
<evidence type="ECO:0000256" key="11">
    <source>
        <dbReference type="ARBA" id="ARBA00030128"/>
    </source>
</evidence>
<reference evidence="15 16" key="1">
    <citation type="submission" date="2019-03" db="EMBL/GenBank/DDBJ databases">
        <title>Genomic Encyclopedia of Type Strains, Phase III (KMG-III): the genomes of soil and plant-associated and newly described type strains.</title>
        <authorList>
            <person name="Whitman W."/>
        </authorList>
    </citation>
    <scope>NUCLEOTIDE SEQUENCE [LARGE SCALE GENOMIC DNA]</scope>
    <source>
        <strain evidence="15 16">CGMCC 1.7002</strain>
    </source>
</reference>
<keyword evidence="6 13" id="KW-0963">Cytoplasm</keyword>
<dbReference type="PANTHER" id="PTHR23117:SF13">
    <property type="entry name" value="GUANYLATE KINASE"/>
    <property type="match status" value="1"/>
</dbReference>
<organism evidence="15 16">
    <name type="scientific">Maritalea mobilis</name>
    <dbReference type="NCBI Taxonomy" id="483324"/>
    <lineage>
        <taxon>Bacteria</taxon>
        <taxon>Pseudomonadati</taxon>
        <taxon>Pseudomonadota</taxon>
        <taxon>Alphaproteobacteria</taxon>
        <taxon>Hyphomicrobiales</taxon>
        <taxon>Devosiaceae</taxon>
        <taxon>Maritalea</taxon>
    </lineage>
</organism>
<dbReference type="InterPro" id="IPR008145">
    <property type="entry name" value="GK/Ca_channel_bsu"/>
</dbReference>
<dbReference type="InterPro" id="IPR020590">
    <property type="entry name" value="Guanylate_kinase_CS"/>
</dbReference>
<evidence type="ECO:0000256" key="1">
    <source>
        <dbReference type="ARBA" id="ARBA00003531"/>
    </source>
</evidence>
<comment type="function">
    <text evidence="1 13">Essential for recycling GMP and indirectly, cGMP.</text>
</comment>
<keyword evidence="16" id="KW-1185">Reference proteome</keyword>
<dbReference type="PROSITE" id="PS50052">
    <property type="entry name" value="GUANYLATE_KINASE_2"/>
    <property type="match status" value="1"/>
</dbReference>
<name>A0A4R6VJS9_9HYPH</name>
<evidence type="ECO:0000313" key="15">
    <source>
        <dbReference type="EMBL" id="TDQ63645.1"/>
    </source>
</evidence>
<dbReference type="GO" id="GO:0004385">
    <property type="term" value="F:GMP kinase activity"/>
    <property type="evidence" value="ECO:0007669"/>
    <property type="project" value="UniProtKB-UniRule"/>
</dbReference>
<gene>
    <name evidence="13" type="primary">gmk</name>
    <name evidence="15" type="ORF">ATL17_1652</name>
</gene>
<dbReference type="EC" id="2.7.4.8" evidence="4 13"/>
<proteinExistence type="inferred from homology"/>
<dbReference type="SMART" id="SM00072">
    <property type="entry name" value="GuKc"/>
    <property type="match status" value="1"/>
</dbReference>
<dbReference type="CDD" id="cd00071">
    <property type="entry name" value="GMPK"/>
    <property type="match status" value="1"/>
</dbReference>
<dbReference type="Pfam" id="PF00625">
    <property type="entry name" value="Guanylate_kin"/>
    <property type="match status" value="1"/>
</dbReference>
<dbReference type="RefSeq" id="WP_133572315.1">
    <property type="nucleotide sequence ID" value="NZ_SNYR01000002.1"/>
</dbReference>
<evidence type="ECO:0000256" key="13">
    <source>
        <dbReference type="HAMAP-Rule" id="MF_00328"/>
    </source>
</evidence>
<dbReference type="OrthoDB" id="9808150at2"/>
<protein>
    <recommendedName>
        <fullName evidence="5 13">Guanylate kinase</fullName>
        <ecNumber evidence="4 13">2.7.4.8</ecNumber>
    </recommendedName>
    <alternativeName>
        <fullName evidence="11 13">GMP kinase</fullName>
    </alternativeName>
</protein>
<dbReference type="PANTHER" id="PTHR23117">
    <property type="entry name" value="GUANYLATE KINASE-RELATED"/>
    <property type="match status" value="1"/>
</dbReference>
<dbReference type="Gene3D" id="3.30.63.10">
    <property type="entry name" value="Guanylate Kinase phosphate binding domain"/>
    <property type="match status" value="1"/>
</dbReference>
<evidence type="ECO:0000256" key="10">
    <source>
        <dbReference type="ARBA" id="ARBA00022840"/>
    </source>
</evidence>
<dbReference type="AlphaFoldDB" id="A0A4R6VJS9"/>
<dbReference type="InterPro" id="IPR027417">
    <property type="entry name" value="P-loop_NTPase"/>
</dbReference>
<evidence type="ECO:0000259" key="14">
    <source>
        <dbReference type="PROSITE" id="PS50052"/>
    </source>
</evidence>
<feature type="binding site" evidence="13">
    <location>
        <begin position="13"/>
        <end position="20"/>
    </location>
    <ligand>
        <name>ATP</name>
        <dbReference type="ChEBI" id="CHEBI:30616"/>
    </ligand>
</feature>
<comment type="caution">
    <text evidence="15">The sequence shown here is derived from an EMBL/GenBank/DDBJ whole genome shotgun (WGS) entry which is preliminary data.</text>
</comment>
<dbReference type="Gene3D" id="3.40.50.300">
    <property type="entry name" value="P-loop containing nucleotide triphosphate hydrolases"/>
    <property type="match status" value="1"/>
</dbReference>
<dbReference type="FunFam" id="3.30.63.10:FF:000005">
    <property type="entry name" value="Guanylate kinase"/>
    <property type="match status" value="1"/>
</dbReference>
<evidence type="ECO:0000313" key="16">
    <source>
        <dbReference type="Proteomes" id="UP000295391"/>
    </source>
</evidence>
<dbReference type="SUPFAM" id="SSF52540">
    <property type="entry name" value="P-loop containing nucleoside triphosphate hydrolases"/>
    <property type="match status" value="1"/>
</dbReference>
<dbReference type="InterPro" id="IPR008144">
    <property type="entry name" value="Guanylate_kin-like_dom"/>
</dbReference>
<dbReference type="NCBIfam" id="TIGR03263">
    <property type="entry name" value="guanyl_kin"/>
    <property type="match status" value="1"/>
</dbReference>
<dbReference type="Proteomes" id="UP000295391">
    <property type="component" value="Unassembled WGS sequence"/>
</dbReference>
<keyword evidence="10 13" id="KW-0067">ATP-binding</keyword>
<feature type="domain" description="Guanylate kinase-like" evidence="14">
    <location>
        <begin position="6"/>
        <end position="185"/>
    </location>
</feature>
<comment type="catalytic activity">
    <reaction evidence="12 13">
        <text>GMP + ATP = GDP + ADP</text>
        <dbReference type="Rhea" id="RHEA:20780"/>
        <dbReference type="ChEBI" id="CHEBI:30616"/>
        <dbReference type="ChEBI" id="CHEBI:58115"/>
        <dbReference type="ChEBI" id="CHEBI:58189"/>
        <dbReference type="ChEBI" id="CHEBI:456216"/>
        <dbReference type="EC" id="2.7.4.8"/>
    </reaction>
</comment>
<keyword evidence="9 13" id="KW-0418">Kinase</keyword>